<dbReference type="InterPro" id="IPR017871">
    <property type="entry name" value="ABC_transporter-like_CS"/>
</dbReference>
<dbReference type="PANTHER" id="PTHR42781">
    <property type="entry name" value="SPERMIDINE/PUTRESCINE IMPORT ATP-BINDING PROTEIN POTA"/>
    <property type="match status" value="1"/>
</dbReference>
<keyword evidence="1" id="KW-0813">Transport</keyword>
<dbReference type="PROSITE" id="PS00211">
    <property type="entry name" value="ABC_TRANSPORTER_1"/>
    <property type="match status" value="1"/>
</dbReference>
<dbReference type="SUPFAM" id="SSF52540">
    <property type="entry name" value="P-loop containing nucleoside triphosphate hydrolases"/>
    <property type="match status" value="1"/>
</dbReference>
<gene>
    <name evidence="5" type="ORF">DZ860_13530</name>
</gene>
<dbReference type="SMART" id="SM00382">
    <property type="entry name" value="AAA"/>
    <property type="match status" value="1"/>
</dbReference>
<evidence type="ECO:0000256" key="3">
    <source>
        <dbReference type="ARBA" id="ARBA00022840"/>
    </source>
</evidence>
<dbReference type="InterPro" id="IPR050093">
    <property type="entry name" value="ABC_SmlMolc_Importer"/>
</dbReference>
<dbReference type="Proteomes" id="UP000273252">
    <property type="component" value="Unassembled WGS sequence"/>
</dbReference>
<keyword evidence="3 5" id="KW-0067">ATP-binding</keyword>
<dbReference type="EMBL" id="QVMU01000012">
    <property type="protein sequence ID" value="RJX70172.1"/>
    <property type="molecule type" value="Genomic_DNA"/>
</dbReference>
<dbReference type="GO" id="GO:0005524">
    <property type="term" value="F:ATP binding"/>
    <property type="evidence" value="ECO:0007669"/>
    <property type="project" value="UniProtKB-KW"/>
</dbReference>
<evidence type="ECO:0000256" key="1">
    <source>
        <dbReference type="ARBA" id="ARBA00022448"/>
    </source>
</evidence>
<dbReference type="PANTHER" id="PTHR42781:SF4">
    <property type="entry name" value="SPERMIDINE_PUTRESCINE IMPORT ATP-BINDING PROTEIN POTA"/>
    <property type="match status" value="1"/>
</dbReference>
<feature type="domain" description="ABC transporter" evidence="4">
    <location>
        <begin position="3"/>
        <end position="209"/>
    </location>
</feature>
<name>A0A3A6QJC4_9VIBR</name>
<evidence type="ECO:0000313" key="5">
    <source>
        <dbReference type="EMBL" id="RJX70172.1"/>
    </source>
</evidence>
<dbReference type="InterPro" id="IPR003593">
    <property type="entry name" value="AAA+_ATPase"/>
</dbReference>
<dbReference type="OrthoDB" id="9802264at2"/>
<dbReference type="AlphaFoldDB" id="A0A3A6QJC4"/>
<dbReference type="InterPro" id="IPR027417">
    <property type="entry name" value="P-loop_NTPase"/>
</dbReference>
<dbReference type="Gene3D" id="3.40.50.300">
    <property type="entry name" value="P-loop containing nucleotide triphosphate hydrolases"/>
    <property type="match status" value="1"/>
</dbReference>
<keyword evidence="2" id="KW-0547">Nucleotide-binding</keyword>
<reference evidence="5 6" key="1">
    <citation type="submission" date="2018-08" db="EMBL/GenBank/DDBJ databases">
        <title>Vibrio isolated from the Eastern China Marginal Seas.</title>
        <authorList>
            <person name="Li Y."/>
        </authorList>
    </citation>
    <scope>NUCLEOTIDE SEQUENCE [LARGE SCALE GENOMIC DNA]</scope>
    <source>
        <strain evidence="5 6">BEI233</strain>
    </source>
</reference>
<dbReference type="RefSeq" id="WP_120032131.1">
    <property type="nucleotide sequence ID" value="NZ_QVMU01000012.1"/>
</dbReference>
<proteinExistence type="predicted"/>
<evidence type="ECO:0000256" key="2">
    <source>
        <dbReference type="ARBA" id="ARBA00022741"/>
    </source>
</evidence>
<evidence type="ECO:0000313" key="6">
    <source>
        <dbReference type="Proteomes" id="UP000273252"/>
    </source>
</evidence>
<organism evidence="5 6">
    <name type="scientific">Vibrio sinensis</name>
    <dbReference type="NCBI Taxonomy" id="2302434"/>
    <lineage>
        <taxon>Bacteria</taxon>
        <taxon>Pseudomonadati</taxon>
        <taxon>Pseudomonadota</taxon>
        <taxon>Gammaproteobacteria</taxon>
        <taxon>Vibrionales</taxon>
        <taxon>Vibrionaceae</taxon>
        <taxon>Vibrio</taxon>
    </lineage>
</organism>
<protein>
    <submittedName>
        <fullName evidence="5">ATP-binding cassette domain-containing protein</fullName>
    </submittedName>
</protein>
<keyword evidence="6" id="KW-1185">Reference proteome</keyword>
<dbReference type="PROSITE" id="PS50893">
    <property type="entry name" value="ABC_TRANSPORTER_2"/>
    <property type="match status" value="1"/>
</dbReference>
<dbReference type="Pfam" id="PF00005">
    <property type="entry name" value="ABC_tran"/>
    <property type="match status" value="1"/>
</dbReference>
<dbReference type="InterPro" id="IPR003439">
    <property type="entry name" value="ABC_transporter-like_ATP-bd"/>
</dbReference>
<sequence length="211" mass="23533">MTLCLNDLAIYKPDGEVLLSNFNLTIKPGQITCLMGPSGCGKSSLLNVIAGHVSEGFRYQGKVQLDDQEIGSMDAHLRRVGILFQDDLLFPHLTVWQNLAFALPNEIKGEARKRRAIEALTEVSLNELANSYPERISGGQRARISLLRMLLAKPKLALLDEPFSKLDATLRSQFREWVFLQLQQAHIPALLVTHDAHDAPNGGEIIQWPQN</sequence>
<accession>A0A3A6QJC4</accession>
<comment type="caution">
    <text evidence="5">The sequence shown here is derived from an EMBL/GenBank/DDBJ whole genome shotgun (WGS) entry which is preliminary data.</text>
</comment>
<evidence type="ECO:0000259" key="4">
    <source>
        <dbReference type="PROSITE" id="PS50893"/>
    </source>
</evidence>
<dbReference type="GO" id="GO:0016887">
    <property type="term" value="F:ATP hydrolysis activity"/>
    <property type="evidence" value="ECO:0007669"/>
    <property type="project" value="InterPro"/>
</dbReference>